<dbReference type="PANTHER" id="PTHR48125:SF10">
    <property type="entry name" value="OS12G0136300 PROTEIN"/>
    <property type="match status" value="1"/>
</dbReference>
<feature type="compositionally biased region" description="Pro residues" evidence="1">
    <location>
        <begin position="420"/>
        <end position="429"/>
    </location>
</feature>
<dbReference type="AlphaFoldDB" id="A0A2V0PEW4"/>
<reference evidence="3 4" key="1">
    <citation type="journal article" date="2018" name="Sci. Rep.">
        <title>Raphidocelis subcapitata (=Pseudokirchneriella subcapitata) provides an insight into genome evolution and environmental adaptations in the Sphaeropleales.</title>
        <authorList>
            <person name="Suzuki S."/>
            <person name="Yamaguchi H."/>
            <person name="Nakajima N."/>
            <person name="Kawachi M."/>
        </authorList>
    </citation>
    <scope>NUCLEOTIDE SEQUENCE [LARGE SCALE GENOMIC DNA]</scope>
    <source>
        <strain evidence="3 4">NIES-35</strain>
    </source>
</reference>
<feature type="compositionally biased region" description="Low complexity" evidence="1">
    <location>
        <begin position="401"/>
        <end position="419"/>
    </location>
</feature>
<evidence type="ECO:0000256" key="2">
    <source>
        <dbReference type="SAM" id="SignalP"/>
    </source>
</evidence>
<evidence type="ECO:0000313" key="4">
    <source>
        <dbReference type="Proteomes" id="UP000247498"/>
    </source>
</evidence>
<feature type="region of interest" description="Disordered" evidence="1">
    <location>
        <begin position="1"/>
        <end position="20"/>
    </location>
</feature>
<name>A0A2V0PEW4_9CHLO</name>
<dbReference type="PANTHER" id="PTHR48125">
    <property type="entry name" value="LP07818P1"/>
    <property type="match status" value="1"/>
</dbReference>
<comment type="caution">
    <text evidence="3">The sequence shown here is derived from an EMBL/GenBank/DDBJ whole genome shotgun (WGS) entry which is preliminary data.</text>
</comment>
<keyword evidence="4" id="KW-1185">Reference proteome</keyword>
<dbReference type="Proteomes" id="UP000247498">
    <property type="component" value="Unassembled WGS sequence"/>
</dbReference>
<protein>
    <submittedName>
        <fullName evidence="3">Uncharacterized protein</fullName>
    </submittedName>
</protein>
<keyword evidence="2" id="KW-0732">Signal</keyword>
<sequence length="429" mass="44743">MAPRRRAAARPGAAGPAAGPPPLRPRLLLLLALLAAPAARADGGEGFGPLASSGAQQRILSDKDFPAARPPLWTFRTLKDVRSAACTKSKQGVIKLQILHKKLKGVTAEQMVWFYENLDRAKAKHPVDGKTYPLFLMFHPRDHINHTASGHPYVSGKDISTTWIEFHLTNCTEQPGDALERWVCPQRPPARNPGVVKTTPRSVWMGLNQNNGTSLLKGVRRSSIYFAVKGCNEKGQCANVIRTFQNWVKAKVKKGTTQVPGLLLTTTFEVGLSMGLATAEINPRIVNNWRNGEDEMSKCWRQALHFVEEMGALELWLPGAYKAAQAAASGTAGADAAAADAAAADAAAADAAVADADAEAAVADATAVDAAATDAAAVDAAAADAAAADVAAADVTAAEAAVPEAEPSAAAPLDAAPLEGAPPPDAAAP</sequence>
<dbReference type="InParanoid" id="A0A2V0PEW4"/>
<feature type="region of interest" description="Disordered" evidence="1">
    <location>
        <begin position="401"/>
        <end position="429"/>
    </location>
</feature>
<gene>
    <name evidence="3" type="ORF">Rsub_09242</name>
</gene>
<dbReference type="EMBL" id="BDRX01000080">
    <property type="protein sequence ID" value="GBF96443.1"/>
    <property type="molecule type" value="Genomic_DNA"/>
</dbReference>
<organism evidence="3 4">
    <name type="scientific">Raphidocelis subcapitata</name>
    <dbReference type="NCBI Taxonomy" id="307507"/>
    <lineage>
        <taxon>Eukaryota</taxon>
        <taxon>Viridiplantae</taxon>
        <taxon>Chlorophyta</taxon>
        <taxon>core chlorophytes</taxon>
        <taxon>Chlorophyceae</taxon>
        <taxon>CS clade</taxon>
        <taxon>Sphaeropleales</taxon>
        <taxon>Selenastraceae</taxon>
        <taxon>Raphidocelis</taxon>
    </lineage>
</organism>
<evidence type="ECO:0000256" key="1">
    <source>
        <dbReference type="SAM" id="MobiDB-lite"/>
    </source>
</evidence>
<evidence type="ECO:0000313" key="3">
    <source>
        <dbReference type="EMBL" id="GBF96443.1"/>
    </source>
</evidence>
<feature type="signal peptide" evidence="2">
    <location>
        <begin position="1"/>
        <end position="41"/>
    </location>
</feature>
<accession>A0A2V0PEW4</accession>
<proteinExistence type="predicted"/>
<feature type="chain" id="PRO_5016058736" evidence="2">
    <location>
        <begin position="42"/>
        <end position="429"/>
    </location>
</feature>
<dbReference type="OrthoDB" id="531284at2759"/>